<evidence type="ECO:0000256" key="3">
    <source>
        <dbReference type="SAM" id="SignalP"/>
    </source>
</evidence>
<organism evidence="4 5">
    <name type="scientific">Enterococcus larvae</name>
    <dbReference type="NCBI Taxonomy" id="2794352"/>
    <lineage>
        <taxon>Bacteria</taxon>
        <taxon>Bacillati</taxon>
        <taxon>Bacillota</taxon>
        <taxon>Bacilli</taxon>
        <taxon>Lactobacillales</taxon>
        <taxon>Enterococcaceae</taxon>
        <taxon>Enterococcus</taxon>
    </lineage>
</organism>
<protein>
    <submittedName>
        <fullName evidence="4">LPXTG cell wall anchor domain-containing protein</fullName>
    </submittedName>
</protein>
<evidence type="ECO:0000256" key="2">
    <source>
        <dbReference type="SAM" id="Phobius"/>
    </source>
</evidence>
<feature type="chain" id="PRO_5046188871" evidence="3">
    <location>
        <begin position="23"/>
        <end position="113"/>
    </location>
</feature>
<keyword evidence="5" id="KW-1185">Reference proteome</keyword>
<dbReference type="EMBL" id="JAEDXU010000005">
    <property type="protein sequence ID" value="MBP1046740.1"/>
    <property type="molecule type" value="Genomic_DNA"/>
</dbReference>
<reference evidence="4 5" key="1">
    <citation type="submission" date="2020-12" db="EMBL/GenBank/DDBJ databases">
        <title>Vagococcus allomyrinae sp. nov. and Enterococcus lavae sp. nov., isolated from the larvae of Allomyrina dichotoma.</title>
        <authorList>
            <person name="Lee S.D."/>
        </authorList>
    </citation>
    <scope>NUCLEOTIDE SEQUENCE [LARGE SCALE GENOMIC DNA]</scope>
    <source>
        <strain evidence="4 5">BWM-S5</strain>
    </source>
</reference>
<comment type="caution">
    <text evidence="4">The sequence shown here is derived from an EMBL/GenBank/DDBJ whole genome shotgun (WGS) entry which is preliminary data.</text>
</comment>
<evidence type="ECO:0000313" key="5">
    <source>
        <dbReference type="Proteomes" id="UP000673375"/>
    </source>
</evidence>
<sequence>MKKRYVILLSFLLLLSSAAGFADTTSAASGTGGQVNSKGQITFYEGSSEPITTPSSSEPTTPSTTVPSEQKPAGGKLANLGEQLGNYSLIGICLVLGFMLLFLYRRKKNKEEK</sequence>
<feature type="compositionally biased region" description="Low complexity" evidence="1">
    <location>
        <begin position="47"/>
        <end position="69"/>
    </location>
</feature>
<keyword evidence="2" id="KW-1133">Transmembrane helix</keyword>
<name>A0ABS4CJE4_9ENTE</name>
<keyword evidence="3" id="KW-0732">Signal</keyword>
<dbReference type="RefSeq" id="WP_209557543.1">
    <property type="nucleotide sequence ID" value="NZ_JAEDXU010000005.1"/>
</dbReference>
<feature type="signal peptide" evidence="3">
    <location>
        <begin position="1"/>
        <end position="22"/>
    </location>
</feature>
<dbReference type="NCBIfam" id="TIGR01167">
    <property type="entry name" value="LPXTG_anchor"/>
    <property type="match status" value="1"/>
</dbReference>
<accession>A0ABS4CJE4</accession>
<feature type="region of interest" description="Disordered" evidence="1">
    <location>
        <begin position="46"/>
        <end position="77"/>
    </location>
</feature>
<gene>
    <name evidence="4" type="ORF">I6N96_10730</name>
</gene>
<dbReference type="Proteomes" id="UP000673375">
    <property type="component" value="Unassembled WGS sequence"/>
</dbReference>
<proteinExistence type="predicted"/>
<evidence type="ECO:0000313" key="4">
    <source>
        <dbReference type="EMBL" id="MBP1046740.1"/>
    </source>
</evidence>
<keyword evidence="2" id="KW-0812">Transmembrane</keyword>
<evidence type="ECO:0000256" key="1">
    <source>
        <dbReference type="SAM" id="MobiDB-lite"/>
    </source>
</evidence>
<keyword evidence="2" id="KW-0472">Membrane</keyword>
<feature type="transmembrane region" description="Helical" evidence="2">
    <location>
        <begin position="84"/>
        <end position="104"/>
    </location>
</feature>